<evidence type="ECO:0000313" key="2">
    <source>
        <dbReference type="EMBL" id="RGI93992.1"/>
    </source>
</evidence>
<dbReference type="InterPro" id="IPR040819">
    <property type="entry name" value="Rol_Rep_N"/>
</dbReference>
<evidence type="ECO:0000313" key="3">
    <source>
        <dbReference type="Proteomes" id="UP000263014"/>
    </source>
</evidence>
<dbReference type="PROSITE" id="PS50943">
    <property type="entry name" value="HTH_CROC1"/>
    <property type="match status" value="1"/>
</dbReference>
<dbReference type="RefSeq" id="WP_009273376.1">
    <property type="nucleotide sequence ID" value="NZ_JBKVZN010000013.1"/>
</dbReference>
<proteinExistence type="predicted"/>
<dbReference type="Pfam" id="PF18106">
    <property type="entry name" value="Rol_Rep_N"/>
    <property type="match status" value="1"/>
</dbReference>
<evidence type="ECO:0000259" key="1">
    <source>
        <dbReference type="PROSITE" id="PS50943"/>
    </source>
</evidence>
<comment type="caution">
    <text evidence="2">The sequence shown here is derived from an EMBL/GenBank/DDBJ whole genome shotgun (WGS) entry which is preliminary data.</text>
</comment>
<dbReference type="InterPro" id="IPR010982">
    <property type="entry name" value="Lambda_DNA-bd_dom_sf"/>
</dbReference>
<organism evidence="2 3">
    <name type="scientific">Hungatella hathewayi</name>
    <dbReference type="NCBI Taxonomy" id="154046"/>
    <lineage>
        <taxon>Bacteria</taxon>
        <taxon>Bacillati</taxon>
        <taxon>Bacillota</taxon>
        <taxon>Clostridia</taxon>
        <taxon>Lachnospirales</taxon>
        <taxon>Lachnospiraceae</taxon>
        <taxon>Hungatella</taxon>
    </lineage>
</organism>
<reference evidence="2 3" key="1">
    <citation type="submission" date="2018-08" db="EMBL/GenBank/DDBJ databases">
        <title>A genome reference for cultivated species of the human gut microbiota.</title>
        <authorList>
            <person name="Zou Y."/>
            <person name="Xue W."/>
            <person name="Luo G."/>
        </authorList>
    </citation>
    <scope>NUCLEOTIDE SEQUENCE [LARGE SCALE GENOMIC DNA]</scope>
    <source>
        <strain evidence="2 3">TM09-12</strain>
    </source>
</reference>
<dbReference type="Gene3D" id="1.10.260.40">
    <property type="entry name" value="lambda repressor-like DNA-binding domains"/>
    <property type="match status" value="1"/>
</dbReference>
<dbReference type="Proteomes" id="UP000263014">
    <property type="component" value="Unassembled WGS sequence"/>
</dbReference>
<gene>
    <name evidence="2" type="ORF">DXD79_33885</name>
</gene>
<dbReference type="SUPFAM" id="SSF47413">
    <property type="entry name" value="lambda repressor-like DNA-binding domains"/>
    <property type="match status" value="1"/>
</dbReference>
<name>A0A374NVL5_9FIRM</name>
<dbReference type="EMBL" id="QSON01000047">
    <property type="protein sequence ID" value="RGI93992.1"/>
    <property type="molecule type" value="Genomic_DNA"/>
</dbReference>
<feature type="domain" description="HTH cro/C1-type" evidence="1">
    <location>
        <begin position="10"/>
        <end position="73"/>
    </location>
</feature>
<protein>
    <submittedName>
        <fullName evidence="2">XRE family transcriptional regulator</fullName>
    </submittedName>
</protein>
<dbReference type="SMART" id="SM00530">
    <property type="entry name" value="HTH_XRE"/>
    <property type="match status" value="1"/>
</dbReference>
<sequence length="388" mass="45372">MNDMKFIETLKQKRKDCDYSQSRLAQELQISRQNLNEIENGKTKASKEMKHILLHYLDYCNCTQPFTLTIDYLRVRFLTTDALEIIKNVLAMKSEYFIHEDYGMYGYEEQYVYGDISVNASKDSSMGVLLELRGMGCRNLEYVLQARGIDWYYFLRCCIDYQGVFKRIDLAVNDMGGLLDIEILRERYYANKVWKRSRTHEAVDSGKLSGTHGDTAKTFYIGSKNSSIYFCLYEKEKEQKSKGIKTNIKNRFEIRLKNGKAEQTIEQLVFTRNPEQTIASLILTQIDFPDYILWDIFLDNVTTSLPFIMTPVAVNMEKTKRWLERQVMPSLLMIKEIEKKTGANYLEEIDRHTRLTEKQELKIKQMTTDIADMIEKDTAVPQGNDGIF</sequence>
<dbReference type="Pfam" id="PF02486">
    <property type="entry name" value="Rep_trans"/>
    <property type="match status" value="1"/>
</dbReference>
<dbReference type="Pfam" id="PF01381">
    <property type="entry name" value="HTH_3"/>
    <property type="match status" value="1"/>
</dbReference>
<dbReference type="GO" id="GO:0003677">
    <property type="term" value="F:DNA binding"/>
    <property type="evidence" value="ECO:0007669"/>
    <property type="project" value="InterPro"/>
</dbReference>
<dbReference type="InterPro" id="IPR001387">
    <property type="entry name" value="Cro/C1-type_HTH"/>
</dbReference>
<dbReference type="InterPro" id="IPR003491">
    <property type="entry name" value="REP-like_C"/>
</dbReference>
<dbReference type="AlphaFoldDB" id="A0A374NVL5"/>
<dbReference type="CDD" id="cd00093">
    <property type="entry name" value="HTH_XRE"/>
    <property type="match status" value="1"/>
</dbReference>
<accession>A0A374NVL5</accession>